<keyword evidence="6" id="KW-1185">Reference proteome</keyword>
<dbReference type="SMART" id="SM00065">
    <property type="entry name" value="GAF"/>
    <property type="match status" value="2"/>
</dbReference>
<dbReference type="NCBIfam" id="TIGR00229">
    <property type="entry name" value="sensory_box"/>
    <property type="match status" value="7"/>
</dbReference>
<dbReference type="CDD" id="cd00130">
    <property type="entry name" value="PAS"/>
    <property type="match status" value="6"/>
</dbReference>
<feature type="domain" description="PAS" evidence="3">
    <location>
        <begin position="380"/>
        <end position="450"/>
    </location>
</feature>
<dbReference type="InterPro" id="IPR013767">
    <property type="entry name" value="PAS_fold"/>
</dbReference>
<dbReference type="InterPro" id="IPR000700">
    <property type="entry name" value="PAS-assoc_C"/>
</dbReference>
<dbReference type="Proteomes" id="UP001154061">
    <property type="component" value="Unassembled WGS sequence"/>
</dbReference>
<evidence type="ECO:0000256" key="1">
    <source>
        <dbReference type="ARBA" id="ARBA00023015"/>
    </source>
</evidence>
<dbReference type="Pfam" id="PF04967">
    <property type="entry name" value="HTH_10"/>
    <property type="match status" value="1"/>
</dbReference>
<comment type="caution">
    <text evidence="5">The sequence shown here is derived from an EMBL/GenBank/DDBJ whole genome shotgun (WGS) entry which is preliminary data.</text>
</comment>
<dbReference type="InterPro" id="IPR000014">
    <property type="entry name" value="PAS"/>
</dbReference>
<feature type="domain" description="PAC" evidence="4">
    <location>
        <begin position="454"/>
        <end position="506"/>
    </location>
</feature>
<sequence>MGIVSPIIDDPFVEDILATVSDGIVVVDTDGSIAFATPQITDVIGYTPDEVVNRSIELLAPTENAERPLFDVVRNRASETEGNPGRETDDVQLSHSTGRYVPVSLSVRETYSDDRRYFAVSLREVSDRLERERTIEECESRFRTTFEHASDPFLIVDPAADVIRACNPKSCELLGYDEAELRSRSPSDIYPRDEDAFRAFVESTLEDGESRTDGIRCRRADGELFSTAVSGTVLELDGRRHVLVRVCETADDRERDPRDTDELFRAIFENSNDAILIFDPEGDEFLEVNPRACDLLGYDETELLRRGPSDVHSHELDAFREFVTEVLEQGDGWTRELSCSTRDGGVVPAEISMARIEFDGEPRVLASIRDLTERRDRERKLDRYRTIVETVQDGIYTLDSRGRFTQVNDYIVERTGYTRDELVGSHASTVLDQTDLERVREVIGGLLRTDRTVGTCEVTVHRADGGTVPAELHIASLSDGEESFRGTVGVARDVSERKERERELEWYETMVETIGEGVYALDEEFRFTTVNQGMANLTGYPKAELTDMHLDALLVGEADDRTATEHVDRLSGDRPAVVDLESARAAREQLRRSDRDIMKVECLILSADDEVIPCEVRFSALSADEDFAGTAGVVMDISERLERRRRLREERDRLSALFENTTDPIVETAYEDGTMVIKEINAAFEETFEYGPADVIDRPVPDVLVPDETEESTTHERIVRRVLDGEKVEAEVERKTVCGAREFWLRAVPFTTVDDTLRAYGIYTDITDRKEYERRLEALNDASRELMSADTETEIADTAVSVVHEVLDRSLTALWRNDPESDEKLLRPLAASDGATALLDSDDRPDVFPPIPDGSDEMAAFRAGEPRLLEDYENRANPAHPELRIQQRLIVPLDGHGVLAVGATSDEEIDAGMRNLVTIVAQSTCAAFDRLDHEREIRRRSAAMAAAIDGMAVLDETGEYAHANQAHANIYGYDDPEELIGEQWRRLYDDDETERFEREILPAVREEGSWRGEAVGMRADGSRFPQEVSLAPLESGGLVCIVRDITDRKEYEERLEALNEVSQGLAEAETAAEVARTGLRAVERIFGFDIGCVRLFDTETNALEMAVMTDAAADLTDSRPAFDLDATLAGRAYRQNDLVVTDPEQEQDRTLELRSLHQSLGEYGVLTVFVPADEGIDTLERSLLKTLAASITAALGRANREQMLRTNERELRRQHEQLDTLYRITSLIQMVQDNLLEATTRQELERTVCERLVESDLYRSAWIAEVGVNADRVDGLVGAGVDDSYLDALDEIPLSMLGSGTVEEVIETKKTQVVQQYERRGFALEEDDEQHIEAIAAIPLVFGDRIYGVLVVNGVHEDVFSENAVAGFESLAKLIGFAILALTNRKILLSDTIVDLELQVADPSIFYLSVTDELDCQCRFERSVPVEEGNVLEYHRIEGADQERVLDRAADADHIADARIAANRDDGFVLQTITDRSLSQVALEAGATMQSAIMVDGEARVTLEAPRSADLREIIDALDSVFADTELVAKREHEQEVRSSTTYRERVDERLTEKQRSALEAAYASGYYDWPREITAEELAESMGVSSSTLHQHLRNAVRSLAAALFDEQQV</sequence>
<dbReference type="RefSeq" id="WP_277522615.1">
    <property type="nucleotide sequence ID" value="NZ_JAMQOT010000005.1"/>
</dbReference>
<dbReference type="Pfam" id="PF08448">
    <property type="entry name" value="PAS_4"/>
    <property type="match status" value="1"/>
</dbReference>
<dbReference type="InterPro" id="IPR003018">
    <property type="entry name" value="GAF"/>
</dbReference>
<dbReference type="Gene3D" id="1.10.10.10">
    <property type="entry name" value="Winged helix-like DNA-binding domain superfamily/Winged helix DNA-binding domain"/>
    <property type="match status" value="1"/>
</dbReference>
<dbReference type="Pfam" id="PF13188">
    <property type="entry name" value="PAS_8"/>
    <property type="match status" value="1"/>
</dbReference>
<dbReference type="EMBL" id="JAMQOT010000005">
    <property type="protein sequence ID" value="MDF9746930.1"/>
    <property type="molecule type" value="Genomic_DNA"/>
</dbReference>
<dbReference type="Gene3D" id="3.30.450.40">
    <property type="match status" value="3"/>
</dbReference>
<dbReference type="Pfam" id="PF00989">
    <property type="entry name" value="PAS"/>
    <property type="match status" value="1"/>
</dbReference>
<feature type="domain" description="PAS" evidence="3">
    <location>
        <begin position="503"/>
        <end position="545"/>
    </location>
</feature>
<dbReference type="SMART" id="SM00091">
    <property type="entry name" value="PAS"/>
    <property type="match status" value="7"/>
</dbReference>
<evidence type="ECO:0000313" key="5">
    <source>
        <dbReference type="EMBL" id="MDF9746930.1"/>
    </source>
</evidence>
<dbReference type="GO" id="GO:0006355">
    <property type="term" value="P:regulation of DNA-templated transcription"/>
    <property type="evidence" value="ECO:0007669"/>
    <property type="project" value="InterPro"/>
</dbReference>
<dbReference type="InterPro" id="IPR013324">
    <property type="entry name" value="RNA_pol_sigma_r3/r4-like"/>
</dbReference>
<dbReference type="PANTHER" id="PTHR44757">
    <property type="entry name" value="DIGUANYLATE CYCLASE DGCP"/>
    <property type="match status" value="1"/>
</dbReference>
<feature type="domain" description="PAS" evidence="3">
    <location>
        <begin position="260"/>
        <end position="330"/>
    </location>
</feature>
<protein>
    <submittedName>
        <fullName evidence="5">PAS domain S-box protein</fullName>
    </submittedName>
</protein>
<organism evidence="5 6">
    <name type="scientific">Natrinema salsiterrestre</name>
    <dbReference type="NCBI Taxonomy" id="2950540"/>
    <lineage>
        <taxon>Archaea</taxon>
        <taxon>Methanobacteriati</taxon>
        <taxon>Methanobacteriota</taxon>
        <taxon>Stenosarchaea group</taxon>
        <taxon>Halobacteria</taxon>
        <taxon>Halobacteriales</taxon>
        <taxon>Natrialbaceae</taxon>
        <taxon>Natrinema</taxon>
    </lineage>
</organism>
<evidence type="ECO:0000256" key="2">
    <source>
        <dbReference type="ARBA" id="ARBA00023163"/>
    </source>
</evidence>
<dbReference type="Pfam" id="PF13426">
    <property type="entry name" value="PAS_9"/>
    <property type="match status" value="4"/>
</dbReference>
<dbReference type="InterPro" id="IPR007050">
    <property type="entry name" value="HTH_bacterioopsin"/>
</dbReference>
<dbReference type="SUPFAM" id="SSF55785">
    <property type="entry name" value="PYP-like sensor domain (PAS domain)"/>
    <property type="match status" value="7"/>
</dbReference>
<feature type="domain" description="PAS" evidence="3">
    <location>
        <begin position="650"/>
        <end position="726"/>
    </location>
</feature>
<dbReference type="Pfam" id="PF15915">
    <property type="entry name" value="BAT"/>
    <property type="match status" value="1"/>
</dbReference>
<feature type="domain" description="PAS" evidence="3">
    <location>
        <begin position="9"/>
        <end position="61"/>
    </location>
</feature>
<name>A0A9Q4L6P2_9EURY</name>
<reference evidence="5" key="1">
    <citation type="submission" date="2022-06" db="EMBL/GenBank/DDBJ databases">
        <title>Natrinema sp. a new haloarchaeum isolate from saline soil.</title>
        <authorList>
            <person name="Strakova D."/>
            <person name="Galisteo C."/>
            <person name="Sanchez-Porro C."/>
            <person name="Ventosa A."/>
        </authorList>
    </citation>
    <scope>NUCLEOTIDE SEQUENCE</scope>
    <source>
        <strain evidence="5">S1CR25-10</strain>
    </source>
</reference>
<dbReference type="InterPro" id="IPR029016">
    <property type="entry name" value="GAF-like_dom_sf"/>
</dbReference>
<dbReference type="InterPro" id="IPR001610">
    <property type="entry name" value="PAC"/>
</dbReference>
<dbReference type="InterPro" id="IPR036388">
    <property type="entry name" value="WH-like_DNA-bd_sf"/>
</dbReference>
<keyword evidence="2" id="KW-0804">Transcription</keyword>
<dbReference type="SUPFAM" id="SSF55781">
    <property type="entry name" value="GAF domain-like"/>
    <property type="match status" value="3"/>
</dbReference>
<dbReference type="SMART" id="SM00086">
    <property type="entry name" value="PAC"/>
    <property type="match status" value="6"/>
</dbReference>
<dbReference type="Gene3D" id="3.30.450.20">
    <property type="entry name" value="PAS domain"/>
    <property type="match status" value="7"/>
</dbReference>
<dbReference type="InterPro" id="IPR013656">
    <property type="entry name" value="PAS_4"/>
</dbReference>
<dbReference type="PANTHER" id="PTHR44757:SF2">
    <property type="entry name" value="BIOFILM ARCHITECTURE MAINTENANCE PROTEIN MBAA"/>
    <property type="match status" value="1"/>
</dbReference>
<evidence type="ECO:0000313" key="6">
    <source>
        <dbReference type="Proteomes" id="UP001154061"/>
    </source>
</evidence>
<dbReference type="InterPro" id="IPR031803">
    <property type="entry name" value="BAT_GAF/HTH-assoc"/>
</dbReference>
<accession>A0A9Q4L6P2</accession>
<proteinExistence type="predicted"/>
<feature type="domain" description="PAS" evidence="3">
    <location>
        <begin position="138"/>
        <end position="208"/>
    </location>
</feature>
<dbReference type="InterPro" id="IPR052155">
    <property type="entry name" value="Biofilm_reg_signaling"/>
</dbReference>
<dbReference type="PROSITE" id="PS50113">
    <property type="entry name" value="PAC"/>
    <property type="match status" value="1"/>
</dbReference>
<dbReference type="InterPro" id="IPR035965">
    <property type="entry name" value="PAS-like_dom_sf"/>
</dbReference>
<gene>
    <name evidence="5" type="ORF">NDI89_15170</name>
</gene>
<feature type="domain" description="PAS" evidence="3">
    <location>
        <begin position="936"/>
        <end position="1007"/>
    </location>
</feature>
<dbReference type="Pfam" id="PF13185">
    <property type="entry name" value="GAF_2"/>
    <property type="match status" value="2"/>
</dbReference>
<dbReference type="SUPFAM" id="SSF88659">
    <property type="entry name" value="Sigma3 and sigma4 domains of RNA polymerase sigma factors"/>
    <property type="match status" value="1"/>
</dbReference>
<keyword evidence="1" id="KW-0805">Transcription regulation</keyword>
<evidence type="ECO:0000259" key="4">
    <source>
        <dbReference type="PROSITE" id="PS50113"/>
    </source>
</evidence>
<evidence type="ECO:0000259" key="3">
    <source>
        <dbReference type="PROSITE" id="PS50112"/>
    </source>
</evidence>
<dbReference type="PROSITE" id="PS50112">
    <property type="entry name" value="PAS"/>
    <property type="match status" value="7"/>
</dbReference>